<proteinExistence type="predicted"/>
<gene>
    <name evidence="8" type="ORF">MOP44_13965</name>
</gene>
<evidence type="ECO:0000256" key="2">
    <source>
        <dbReference type="ARBA" id="ARBA00022559"/>
    </source>
</evidence>
<dbReference type="Proteomes" id="UP001059380">
    <property type="component" value="Chromosome"/>
</dbReference>
<feature type="domain" description="DyP dimeric alpha+beta barrel" evidence="7">
    <location>
        <begin position="37"/>
        <end position="144"/>
    </location>
</feature>
<reference evidence="8" key="1">
    <citation type="submission" date="2021-04" db="EMBL/GenBank/DDBJ databases">
        <title>Phylogenetic analysis of Acidobacteriaceae.</title>
        <authorList>
            <person name="Qiu L."/>
            <person name="Zhang Q."/>
        </authorList>
    </citation>
    <scope>NUCLEOTIDE SEQUENCE</scope>
    <source>
        <strain evidence="8">DSM 25168</strain>
    </source>
</reference>
<evidence type="ECO:0000259" key="7">
    <source>
        <dbReference type="Pfam" id="PF21105"/>
    </source>
</evidence>
<evidence type="ECO:0000256" key="5">
    <source>
        <dbReference type="ARBA" id="ARBA00023004"/>
    </source>
</evidence>
<organism evidence="8 9">
    <name type="scientific">Occallatibacter riparius</name>
    <dbReference type="NCBI Taxonomy" id="1002689"/>
    <lineage>
        <taxon>Bacteria</taxon>
        <taxon>Pseudomonadati</taxon>
        <taxon>Acidobacteriota</taxon>
        <taxon>Terriglobia</taxon>
        <taxon>Terriglobales</taxon>
        <taxon>Acidobacteriaceae</taxon>
        <taxon>Occallatibacter</taxon>
    </lineage>
</organism>
<dbReference type="RefSeq" id="WP_260790539.1">
    <property type="nucleotide sequence ID" value="NZ_CP093313.1"/>
</dbReference>
<dbReference type="EMBL" id="CP093313">
    <property type="protein sequence ID" value="UWZ81690.1"/>
    <property type="molecule type" value="Genomic_DNA"/>
</dbReference>
<dbReference type="PANTHER" id="PTHR30521:SF5">
    <property type="entry name" value="BLR4509 PROTEIN"/>
    <property type="match status" value="1"/>
</dbReference>
<dbReference type="SUPFAM" id="SSF54909">
    <property type="entry name" value="Dimeric alpha+beta barrel"/>
    <property type="match status" value="1"/>
</dbReference>
<dbReference type="KEGG" id="orp:MOP44_13965"/>
<dbReference type="PROSITE" id="PS51404">
    <property type="entry name" value="DYP_PEROXIDASE"/>
    <property type="match status" value="1"/>
</dbReference>
<dbReference type="GO" id="GO:0004601">
    <property type="term" value="F:peroxidase activity"/>
    <property type="evidence" value="ECO:0007669"/>
    <property type="project" value="UniProtKB-KW"/>
</dbReference>
<name>A0A9J7BIR8_9BACT</name>
<dbReference type="AlphaFoldDB" id="A0A9J7BIR8"/>
<keyword evidence="3" id="KW-0479">Metal-binding</keyword>
<evidence type="ECO:0000256" key="6">
    <source>
        <dbReference type="SAM" id="MobiDB-lite"/>
    </source>
</evidence>
<dbReference type="InterPro" id="IPR049509">
    <property type="entry name" value="DyP_N"/>
</dbReference>
<feature type="region of interest" description="Disordered" evidence="6">
    <location>
        <begin position="287"/>
        <end position="308"/>
    </location>
</feature>
<evidence type="ECO:0000313" key="9">
    <source>
        <dbReference type="Proteomes" id="UP001059380"/>
    </source>
</evidence>
<keyword evidence="4" id="KW-0560">Oxidoreductase</keyword>
<comment type="cofactor">
    <cofactor evidence="1">
        <name>heme b</name>
        <dbReference type="ChEBI" id="CHEBI:60344"/>
    </cofactor>
</comment>
<protein>
    <submittedName>
        <fullName evidence="8">Dyp-type peroxidase</fullName>
    </submittedName>
</protein>
<sequence>MAKLNAADIQGFAMRGYTFPVARFVLMGIANAEGGRALLLRILDQVTTAERWDVKPDSTLNIAFTYAGLVRMGLPDATLLSFPVEFVQGMKARAPILEDSGNSAPERWDAVWRDSQVHVWVAIYGESLDVLARRCATLRQFLQETGGARILYEQDASALPDANGGYSTKEHFGYTDGFGNPDFEGADRKSQPGQGKLTADGKWVPLATGEFLLGYPDEAGEIPAGPVPHLLAKSGTFMVYRKLHQNVATFRHYLDEHGSRYAGGKEKLAAKFVGRWRDGTPLLLSPDKEDPAIVTNPARSTNFTYGEDSGGSRCPIGAHMRRVNPRDAFGFGGALINRRRIMRRGLPYGVYTPPDQPANDADEHGVIFIVLNASISRQFEFVQQQWIQYGNDSHQGSDRDPLMGAHNGQGKFMIQGDTNASNPPYMCTALPSFVETRGGDYFFMPSLTALRLIATNSVDPR</sequence>
<dbReference type="GO" id="GO:0020037">
    <property type="term" value="F:heme binding"/>
    <property type="evidence" value="ECO:0007669"/>
    <property type="project" value="InterPro"/>
</dbReference>
<dbReference type="InterPro" id="IPR011008">
    <property type="entry name" value="Dimeric_a/b-barrel"/>
</dbReference>
<dbReference type="PANTHER" id="PTHR30521">
    <property type="entry name" value="DEFERROCHELATASE/PEROXIDASE"/>
    <property type="match status" value="1"/>
</dbReference>
<evidence type="ECO:0000256" key="3">
    <source>
        <dbReference type="ARBA" id="ARBA00022723"/>
    </source>
</evidence>
<dbReference type="InterPro" id="IPR006314">
    <property type="entry name" value="Dyp_peroxidase"/>
</dbReference>
<evidence type="ECO:0000256" key="4">
    <source>
        <dbReference type="ARBA" id="ARBA00023002"/>
    </source>
</evidence>
<accession>A0A9J7BIR8</accession>
<evidence type="ECO:0000256" key="1">
    <source>
        <dbReference type="ARBA" id="ARBA00001970"/>
    </source>
</evidence>
<dbReference type="GO" id="GO:0005829">
    <property type="term" value="C:cytosol"/>
    <property type="evidence" value="ECO:0007669"/>
    <property type="project" value="TreeGrafter"/>
</dbReference>
<keyword evidence="5" id="KW-0408">Iron</keyword>
<dbReference type="GO" id="GO:0046872">
    <property type="term" value="F:metal ion binding"/>
    <property type="evidence" value="ECO:0007669"/>
    <property type="project" value="UniProtKB-KW"/>
</dbReference>
<dbReference type="Pfam" id="PF21105">
    <property type="entry name" value="DyP_N"/>
    <property type="match status" value="1"/>
</dbReference>
<evidence type="ECO:0000313" key="8">
    <source>
        <dbReference type="EMBL" id="UWZ81690.1"/>
    </source>
</evidence>
<keyword evidence="2 8" id="KW-0575">Peroxidase</keyword>
<keyword evidence="9" id="KW-1185">Reference proteome</keyword>